<organism evidence="2 3">
    <name type="scientific">Bradyrhizobium japonicum</name>
    <dbReference type="NCBI Taxonomy" id="375"/>
    <lineage>
        <taxon>Bacteria</taxon>
        <taxon>Pseudomonadati</taxon>
        <taxon>Pseudomonadota</taxon>
        <taxon>Alphaproteobacteria</taxon>
        <taxon>Hyphomicrobiales</taxon>
        <taxon>Nitrobacteraceae</taxon>
        <taxon>Bradyrhizobium</taxon>
    </lineage>
</organism>
<protein>
    <submittedName>
        <fullName evidence="2">Nicotinamidase-related amidase</fullName>
    </submittedName>
</protein>
<evidence type="ECO:0000259" key="1">
    <source>
        <dbReference type="Pfam" id="PF00857"/>
    </source>
</evidence>
<feature type="domain" description="Isochorismatase-like" evidence="1">
    <location>
        <begin position="11"/>
        <end position="55"/>
    </location>
</feature>
<sequence length="55" mass="5869">MELTFKDGANVKERYSPWTGSDLHEQLCAARVDTIIVTGGETDVCVLATVLGAAD</sequence>
<dbReference type="Proteomes" id="UP001549291">
    <property type="component" value="Unassembled WGS sequence"/>
</dbReference>
<comment type="caution">
    <text evidence="2">The sequence shown here is derived from an EMBL/GenBank/DDBJ whole genome shotgun (WGS) entry which is preliminary data.</text>
</comment>
<keyword evidence="3" id="KW-1185">Reference proteome</keyword>
<dbReference type="InterPro" id="IPR000868">
    <property type="entry name" value="Isochorismatase-like_dom"/>
</dbReference>
<dbReference type="EMBL" id="JBEPTQ010000002">
    <property type="protein sequence ID" value="MET4717205.1"/>
    <property type="molecule type" value="Genomic_DNA"/>
</dbReference>
<dbReference type="SUPFAM" id="SSF52499">
    <property type="entry name" value="Isochorismatase-like hydrolases"/>
    <property type="match status" value="1"/>
</dbReference>
<dbReference type="Gene3D" id="3.40.50.850">
    <property type="entry name" value="Isochorismatase-like"/>
    <property type="match status" value="1"/>
</dbReference>
<reference evidence="2 3" key="1">
    <citation type="submission" date="2024-06" db="EMBL/GenBank/DDBJ databases">
        <title>Genomic Encyclopedia of Type Strains, Phase V (KMG-V): Genome sequencing to study the core and pangenomes of soil and plant-associated prokaryotes.</title>
        <authorList>
            <person name="Whitman W."/>
        </authorList>
    </citation>
    <scope>NUCLEOTIDE SEQUENCE [LARGE SCALE GENOMIC DNA]</scope>
    <source>
        <strain evidence="2 3">USDA 160</strain>
    </source>
</reference>
<evidence type="ECO:0000313" key="3">
    <source>
        <dbReference type="Proteomes" id="UP001549291"/>
    </source>
</evidence>
<accession>A0ABV2RLP1</accession>
<dbReference type="Pfam" id="PF00857">
    <property type="entry name" value="Isochorismatase"/>
    <property type="match status" value="1"/>
</dbReference>
<evidence type="ECO:0000313" key="2">
    <source>
        <dbReference type="EMBL" id="MET4717205.1"/>
    </source>
</evidence>
<dbReference type="InterPro" id="IPR036380">
    <property type="entry name" value="Isochorismatase-like_sf"/>
</dbReference>
<gene>
    <name evidence="2" type="ORF">ABIF63_001311</name>
</gene>
<proteinExistence type="predicted"/>
<name>A0ABV2RLP1_BRAJP</name>